<dbReference type="Gene3D" id="1.10.510.10">
    <property type="entry name" value="Transferase(Phosphotransferase) domain 1"/>
    <property type="match status" value="1"/>
</dbReference>
<sequence length="135" mass="15296">MIVRGNWGYLDSDFVRDEQLTEKSYIYYFGMVLFEVLCADKTSDRWSDEDQVSLAHWIKSSMRSNLSGCIDPYLAGKTSTGSLKIFMETAGRCLLDRGTERPSMNEIVAQLEAALKQQEAADSQGALNNFRVHQK</sequence>
<dbReference type="SUPFAM" id="SSF56112">
    <property type="entry name" value="Protein kinase-like (PK-like)"/>
    <property type="match status" value="1"/>
</dbReference>
<reference evidence="2" key="1">
    <citation type="submission" date="2024-07" db="EMBL/GenBank/DDBJ databases">
        <title>Two chromosome-level genome assemblies of Korean endemic species Abeliophyllum distichum and Forsythia ovata (Oleaceae).</title>
        <authorList>
            <person name="Jang H."/>
        </authorList>
    </citation>
    <scope>NUCLEOTIDE SEQUENCE [LARGE SCALE GENOMIC DNA]</scope>
</reference>
<evidence type="ECO:0000313" key="2">
    <source>
        <dbReference type="Proteomes" id="UP001604277"/>
    </source>
</evidence>
<organism evidence="1 2">
    <name type="scientific">Forsythia ovata</name>
    <dbReference type="NCBI Taxonomy" id="205694"/>
    <lineage>
        <taxon>Eukaryota</taxon>
        <taxon>Viridiplantae</taxon>
        <taxon>Streptophyta</taxon>
        <taxon>Embryophyta</taxon>
        <taxon>Tracheophyta</taxon>
        <taxon>Spermatophyta</taxon>
        <taxon>Magnoliopsida</taxon>
        <taxon>eudicotyledons</taxon>
        <taxon>Gunneridae</taxon>
        <taxon>Pentapetalae</taxon>
        <taxon>asterids</taxon>
        <taxon>lamiids</taxon>
        <taxon>Lamiales</taxon>
        <taxon>Oleaceae</taxon>
        <taxon>Forsythieae</taxon>
        <taxon>Forsythia</taxon>
    </lineage>
</organism>
<evidence type="ECO:0000313" key="1">
    <source>
        <dbReference type="EMBL" id="KAL2523007.1"/>
    </source>
</evidence>
<dbReference type="PANTHER" id="PTHR27003">
    <property type="entry name" value="OS07G0166700 PROTEIN"/>
    <property type="match status" value="1"/>
</dbReference>
<keyword evidence="2" id="KW-1185">Reference proteome</keyword>
<comment type="caution">
    <text evidence="1">The sequence shown here is derived from an EMBL/GenBank/DDBJ whole genome shotgun (WGS) entry which is preliminary data.</text>
</comment>
<dbReference type="Proteomes" id="UP001604277">
    <property type="component" value="Unassembled WGS sequence"/>
</dbReference>
<protein>
    <submittedName>
        <fullName evidence="1">Receptor-like protein kinase FERONIA</fullName>
    </submittedName>
</protein>
<accession>A0ABD1UDC3</accession>
<gene>
    <name evidence="1" type="ORF">Fot_26930</name>
</gene>
<dbReference type="EMBL" id="JBFOLJ010000007">
    <property type="protein sequence ID" value="KAL2523007.1"/>
    <property type="molecule type" value="Genomic_DNA"/>
</dbReference>
<name>A0ABD1UDC3_9LAMI</name>
<dbReference type="InterPro" id="IPR011009">
    <property type="entry name" value="Kinase-like_dom_sf"/>
</dbReference>
<proteinExistence type="predicted"/>
<dbReference type="AlphaFoldDB" id="A0ABD1UDC3"/>
<dbReference type="InterPro" id="IPR045272">
    <property type="entry name" value="ANXUR1/2-like"/>
</dbReference>
<dbReference type="PANTHER" id="PTHR27003:SF460">
    <property type="entry name" value="RECEPTOR-LIKE PROTEIN KINASE FERONIA"/>
    <property type="match status" value="1"/>
</dbReference>